<evidence type="ECO:0000313" key="4">
    <source>
        <dbReference type="Proteomes" id="UP000472260"/>
    </source>
</evidence>
<evidence type="ECO:0000256" key="1">
    <source>
        <dbReference type="SAM" id="MobiDB-lite"/>
    </source>
</evidence>
<protein>
    <recommendedName>
        <fullName evidence="5">DUF4371 domain-containing protein</fullName>
    </recommendedName>
</protein>
<evidence type="ECO:0000313" key="3">
    <source>
        <dbReference type="Ensembl" id="ENSSANP00000081244.1"/>
    </source>
</evidence>
<evidence type="ECO:0008006" key="5">
    <source>
        <dbReference type="Google" id="ProtNLM"/>
    </source>
</evidence>
<feature type="region of interest" description="Disordered" evidence="1">
    <location>
        <begin position="48"/>
        <end position="68"/>
    </location>
</feature>
<keyword evidence="4" id="KW-1185">Reference proteome</keyword>
<keyword evidence="2" id="KW-0472">Membrane</keyword>
<dbReference type="Ensembl" id="ENSSANT00000086339.1">
    <property type="protein sequence ID" value="ENSSANP00000081244.1"/>
    <property type="gene ID" value="ENSSANG00000040364.1"/>
</dbReference>
<sequence>PDHTIFKRSKKVRYIAYFQTDVGCLVGIQSQLTVNSKMRWWLLGKRGVEDDNPSSSTGPNCTSSKRKTRKYSDEYLSFGFTSVGPADNPTPVCVLCSETLSNEALKPYYQQRKKVIKSTCVTGGENEKAVTASYEVSRLIATSGKPHTIGEDLILPAAKQMVSIMLGNNVVYLLNSISLSNNTVKRRINDMAENVFQQLICRSTDIAGMANFLAFVRYECDREIEENFLFCRPLHSNATAEAIFEILNDFIISNDINWTKCVGLHTDGARAMLGRHSGVVKRVRDVAPRLTRVHCCIHREALAAKRMPMDLKTVLDNAVRMVNYIKSRPLQAHLFSLLCEEMGSEHRQLFLHTEVRWLSRGRVLTRPFQLRKRIARAKYESFENVSDFLSKEERPLPITTAVAMTEHMQALKSQMQDYFPDISKQQSWIQYPFANHSEDVIAGLTYKEQDSLFWLHVSNEYPELANKAIMFLMPFATMYMCEVGFSVLVALKTKYRNVLSVESDL</sequence>
<dbReference type="SUPFAM" id="SSF53098">
    <property type="entry name" value="Ribonuclease H-like"/>
    <property type="match status" value="1"/>
</dbReference>
<dbReference type="PANTHER" id="PTHR45913:SF19">
    <property type="entry name" value="LOW QUALITY PROTEIN: ZINC FINGER BED DOMAIN-CONTAINING PROTEIN 5-LIKE"/>
    <property type="match status" value="1"/>
</dbReference>
<proteinExistence type="predicted"/>
<dbReference type="InterPro" id="IPR012337">
    <property type="entry name" value="RNaseH-like_sf"/>
</dbReference>
<dbReference type="PANTHER" id="PTHR45913">
    <property type="entry name" value="EPM2A-INTERACTING PROTEIN 1"/>
    <property type="match status" value="1"/>
</dbReference>
<dbReference type="Proteomes" id="UP000472260">
    <property type="component" value="Unassembled WGS sequence"/>
</dbReference>
<feature type="transmembrane region" description="Helical" evidence="2">
    <location>
        <begin position="468"/>
        <end position="491"/>
    </location>
</feature>
<organism evidence="3 4">
    <name type="scientific">Sinocyclocheilus anshuiensis</name>
    <dbReference type="NCBI Taxonomy" id="1608454"/>
    <lineage>
        <taxon>Eukaryota</taxon>
        <taxon>Metazoa</taxon>
        <taxon>Chordata</taxon>
        <taxon>Craniata</taxon>
        <taxon>Vertebrata</taxon>
        <taxon>Euteleostomi</taxon>
        <taxon>Actinopterygii</taxon>
        <taxon>Neopterygii</taxon>
        <taxon>Teleostei</taxon>
        <taxon>Ostariophysi</taxon>
        <taxon>Cypriniformes</taxon>
        <taxon>Cyprinidae</taxon>
        <taxon>Cyprininae</taxon>
        <taxon>Sinocyclocheilus</taxon>
    </lineage>
</organism>
<keyword evidence="2" id="KW-0812">Transmembrane</keyword>
<keyword evidence="2" id="KW-1133">Transmembrane helix</keyword>
<feature type="compositionally biased region" description="Polar residues" evidence="1">
    <location>
        <begin position="53"/>
        <end position="63"/>
    </location>
</feature>
<reference evidence="3" key="2">
    <citation type="submission" date="2025-09" db="UniProtKB">
        <authorList>
            <consortium name="Ensembl"/>
        </authorList>
    </citation>
    <scope>IDENTIFICATION</scope>
</reference>
<evidence type="ECO:0000256" key="2">
    <source>
        <dbReference type="SAM" id="Phobius"/>
    </source>
</evidence>
<name>A0A671RCT9_9TELE</name>
<accession>A0A671RCT9</accession>
<reference evidence="3" key="1">
    <citation type="submission" date="2025-08" db="UniProtKB">
        <authorList>
            <consortium name="Ensembl"/>
        </authorList>
    </citation>
    <scope>IDENTIFICATION</scope>
</reference>
<dbReference type="AlphaFoldDB" id="A0A671RCT9"/>